<accession>A0A4Q7V059</accession>
<evidence type="ECO:0000313" key="4">
    <source>
        <dbReference type="Proteomes" id="UP000291591"/>
    </source>
</evidence>
<reference evidence="3 4" key="1">
    <citation type="submission" date="2019-02" db="EMBL/GenBank/DDBJ databases">
        <title>Sequencing the genomes of 1000 actinobacteria strains.</title>
        <authorList>
            <person name="Klenk H.-P."/>
        </authorList>
    </citation>
    <scope>NUCLEOTIDE SEQUENCE [LARGE SCALE GENOMIC DNA]</scope>
    <source>
        <strain evidence="3 4">DSM 45779</strain>
    </source>
</reference>
<dbReference type="RefSeq" id="WP_130291922.1">
    <property type="nucleotide sequence ID" value="NZ_SHKL01000001.1"/>
</dbReference>
<gene>
    <name evidence="3" type="ORF">EV383_4754</name>
</gene>
<sequence>MLRDYTKLMLRAYNAEADNCVCTMRPHRLTASIDRLTKAHDTIAKLGSTMQIRVSESYHRARIEELELTADYLVQQEQEKERVRAERERQRDEDAARKEFEREKARLLKEQNHWKLVQEKWRAQGARPRSPRQTPN</sequence>
<organism evidence="3 4">
    <name type="scientific">Pseudonocardia sediminis</name>
    <dbReference type="NCBI Taxonomy" id="1397368"/>
    <lineage>
        <taxon>Bacteria</taxon>
        <taxon>Bacillati</taxon>
        <taxon>Actinomycetota</taxon>
        <taxon>Actinomycetes</taxon>
        <taxon>Pseudonocardiales</taxon>
        <taxon>Pseudonocardiaceae</taxon>
        <taxon>Pseudonocardia</taxon>
    </lineage>
</organism>
<feature type="domain" description="SNIPE associated" evidence="2">
    <location>
        <begin position="1"/>
        <end position="76"/>
    </location>
</feature>
<keyword evidence="4" id="KW-1185">Reference proteome</keyword>
<evidence type="ECO:0000259" key="2">
    <source>
        <dbReference type="Pfam" id="PF13250"/>
    </source>
</evidence>
<feature type="region of interest" description="Disordered" evidence="1">
    <location>
        <begin position="78"/>
        <end position="98"/>
    </location>
</feature>
<protein>
    <submittedName>
        <fullName evidence="3">Uncharacterized protein DUF4041</fullName>
    </submittedName>
</protein>
<dbReference type="Proteomes" id="UP000291591">
    <property type="component" value="Unassembled WGS sequence"/>
</dbReference>
<dbReference type="EMBL" id="SHKL01000001">
    <property type="protein sequence ID" value="RZT87827.1"/>
    <property type="molecule type" value="Genomic_DNA"/>
</dbReference>
<comment type="caution">
    <text evidence="3">The sequence shown here is derived from an EMBL/GenBank/DDBJ whole genome shotgun (WGS) entry which is preliminary data.</text>
</comment>
<dbReference type="InterPro" id="IPR025280">
    <property type="entry name" value="SNIPE"/>
</dbReference>
<evidence type="ECO:0000256" key="1">
    <source>
        <dbReference type="SAM" id="MobiDB-lite"/>
    </source>
</evidence>
<dbReference type="AlphaFoldDB" id="A0A4Q7V059"/>
<evidence type="ECO:0000313" key="3">
    <source>
        <dbReference type="EMBL" id="RZT87827.1"/>
    </source>
</evidence>
<proteinExistence type="predicted"/>
<name>A0A4Q7V059_PSEST</name>
<dbReference type="OrthoDB" id="9811665at2"/>
<dbReference type="Pfam" id="PF13250">
    <property type="entry name" value="SNIPE"/>
    <property type="match status" value="1"/>
</dbReference>